<feature type="region of interest" description="Disordered" evidence="2">
    <location>
        <begin position="1"/>
        <end position="43"/>
    </location>
</feature>
<evidence type="ECO:0000313" key="5">
    <source>
        <dbReference type="Proteomes" id="UP000636709"/>
    </source>
</evidence>
<dbReference type="Pfam" id="PF03195">
    <property type="entry name" value="LOB"/>
    <property type="match status" value="1"/>
</dbReference>
<accession>A0A835DXT0</accession>
<evidence type="ECO:0000256" key="2">
    <source>
        <dbReference type="SAM" id="MobiDB-lite"/>
    </source>
</evidence>
<dbReference type="OrthoDB" id="1893065at2759"/>
<gene>
    <name evidence="4" type="ORF">HU200_065102</name>
</gene>
<organism evidence="4 5">
    <name type="scientific">Digitaria exilis</name>
    <dbReference type="NCBI Taxonomy" id="1010633"/>
    <lineage>
        <taxon>Eukaryota</taxon>
        <taxon>Viridiplantae</taxon>
        <taxon>Streptophyta</taxon>
        <taxon>Embryophyta</taxon>
        <taxon>Tracheophyta</taxon>
        <taxon>Spermatophyta</taxon>
        <taxon>Magnoliopsida</taxon>
        <taxon>Liliopsida</taxon>
        <taxon>Poales</taxon>
        <taxon>Poaceae</taxon>
        <taxon>PACMAD clade</taxon>
        <taxon>Panicoideae</taxon>
        <taxon>Panicodae</taxon>
        <taxon>Paniceae</taxon>
        <taxon>Anthephorinae</taxon>
        <taxon>Digitaria</taxon>
    </lineage>
</organism>
<name>A0A835DXT0_9POAL</name>
<dbReference type="InterPro" id="IPR004883">
    <property type="entry name" value="LOB"/>
</dbReference>
<feature type="compositionally biased region" description="Low complexity" evidence="2">
    <location>
        <begin position="1"/>
        <end position="36"/>
    </location>
</feature>
<protein>
    <recommendedName>
        <fullName evidence="3">LOB domain-containing protein</fullName>
    </recommendedName>
</protein>
<reference evidence="4" key="1">
    <citation type="submission" date="2020-07" db="EMBL/GenBank/DDBJ databases">
        <title>Genome sequence and genetic diversity analysis of an under-domesticated orphan crop, white fonio (Digitaria exilis).</title>
        <authorList>
            <person name="Bennetzen J.L."/>
            <person name="Chen S."/>
            <person name="Ma X."/>
            <person name="Wang X."/>
            <person name="Yssel A.E.J."/>
            <person name="Chaluvadi S.R."/>
            <person name="Johnson M."/>
            <person name="Gangashetty P."/>
            <person name="Hamidou F."/>
            <person name="Sanogo M.D."/>
            <person name="Zwaenepoel A."/>
            <person name="Wallace J."/>
            <person name="Van De Peer Y."/>
            <person name="Van Deynze A."/>
        </authorList>
    </citation>
    <scope>NUCLEOTIDE SEQUENCE</scope>
    <source>
        <tissue evidence="4">Leaves</tissue>
    </source>
</reference>
<dbReference type="PANTHER" id="PTHR31301:SF186">
    <property type="entry name" value="OS09G0364100 PROTEIN"/>
    <property type="match status" value="1"/>
</dbReference>
<feature type="domain" description="LOB" evidence="3">
    <location>
        <begin position="45"/>
        <end position="146"/>
    </location>
</feature>
<keyword evidence="5" id="KW-1185">Reference proteome</keyword>
<dbReference type="Proteomes" id="UP000636709">
    <property type="component" value="Unassembled WGS sequence"/>
</dbReference>
<comment type="caution">
    <text evidence="4">The sequence shown here is derived from an EMBL/GenBank/DDBJ whole genome shotgun (WGS) entry which is preliminary data.</text>
</comment>
<comment type="similarity">
    <text evidence="1">Belongs to the LOB domain-containing protein family.</text>
</comment>
<dbReference type="PANTHER" id="PTHR31301">
    <property type="entry name" value="LOB DOMAIN-CONTAINING PROTEIN 4-RELATED"/>
    <property type="match status" value="1"/>
</dbReference>
<evidence type="ECO:0000259" key="3">
    <source>
        <dbReference type="PROSITE" id="PS50891"/>
    </source>
</evidence>
<evidence type="ECO:0000256" key="1">
    <source>
        <dbReference type="ARBA" id="ARBA00005474"/>
    </source>
</evidence>
<evidence type="ECO:0000313" key="4">
    <source>
        <dbReference type="EMBL" id="KAF8648064.1"/>
    </source>
</evidence>
<dbReference type="PROSITE" id="PS50891">
    <property type="entry name" value="LOB"/>
    <property type="match status" value="1"/>
</dbReference>
<sequence>MSSSTSTTTTTNGSSAASLGSSSSSLSPRPTTTSSGSGSGVGTGQACAACKYQRRKCTRECPLAPYFLADEPRRFLNAHRLFGVKNIQHTLRKIDPEHWPDAMRTLIYQADARAADPVGGCVSIIDKLQREMRRAELELAYVKQQIAIYQQVAAADPEAAAAGTSAAAAAVAAHDNAVSMDALYAAGQGGGEPVVPEGDGLVFHDQQGLGYHLVKAGDHPQPPPQQLQFYNYFGYDDGAAGNEATSSHEDDDATVREQYGFGGSTVALGDQLEQHCQIEAAPFVDAFNVKPQGMLAAAVEHHGVGHRQEKLKHGAERQMEEAATGGAAPCHLELGFSSF</sequence>
<dbReference type="AlphaFoldDB" id="A0A835DXT0"/>
<proteinExistence type="inferred from homology"/>
<dbReference type="EMBL" id="JACEFO010002821">
    <property type="protein sequence ID" value="KAF8648064.1"/>
    <property type="molecule type" value="Genomic_DNA"/>
</dbReference>